<dbReference type="SMART" id="SM00421">
    <property type="entry name" value="HTH_LUXR"/>
    <property type="match status" value="1"/>
</dbReference>
<evidence type="ECO:0000313" key="3">
    <source>
        <dbReference type="Proteomes" id="UP001623660"/>
    </source>
</evidence>
<sequence>MDEFIRSATIGDFKRGYVWDSKKEEFVCLICGEFIGENNDNISTHTANHGTPIGRLLMLNKKYTGLTEIQKELLEMLSNRYSNSEIAMKLGYTESTVRNMRFALRERARQARAFLAVMELVEEEEPKVTNPKIRFFPIKEEKRKALLPRFAGLFEPDREYTEAELKKIIKTIYEDDAIIRRYLVDYGYLDRTDDGSKYYKKCEANAMSSVNKKELKNKYKQQEIEMGIIQVYNTVNGYSFVDICTNLYKPFESIKFQLNLGRTKFKKLKEDWNIYGENVFQFNVVEKLKPKEGAADKEKVDDLKELLKIWIESQGDNLKLYK</sequence>
<gene>
    <name evidence="2" type="ORF">ACJDU8_08995</name>
</gene>
<name>A0ABW8SKF8_9CLOT</name>
<dbReference type="InterPro" id="IPR035901">
    <property type="entry name" value="GIY-YIG_endonuc_sf"/>
</dbReference>
<organism evidence="2 3">
    <name type="scientific">Candidatus Clostridium eludens</name>
    <dbReference type="NCBI Taxonomy" id="3381663"/>
    <lineage>
        <taxon>Bacteria</taxon>
        <taxon>Bacillati</taxon>
        <taxon>Bacillota</taxon>
        <taxon>Clostridia</taxon>
        <taxon>Eubacteriales</taxon>
        <taxon>Clostridiaceae</taxon>
        <taxon>Clostridium</taxon>
    </lineage>
</organism>
<dbReference type="RefSeq" id="WP_406791815.1">
    <property type="nucleotide sequence ID" value="NZ_JBJHZX010000011.1"/>
</dbReference>
<dbReference type="Gene3D" id="1.10.10.10">
    <property type="entry name" value="Winged helix-like DNA-binding domain superfamily/Winged helix DNA-binding domain"/>
    <property type="match status" value="1"/>
</dbReference>
<dbReference type="InterPro" id="IPR000792">
    <property type="entry name" value="Tscrpt_reg_LuxR_C"/>
</dbReference>
<accession>A0ABW8SKF8</accession>
<dbReference type="InterPro" id="IPR018656">
    <property type="entry name" value="DUF2087"/>
</dbReference>
<dbReference type="InterPro" id="IPR016032">
    <property type="entry name" value="Sig_transdc_resp-reg_C-effctor"/>
</dbReference>
<keyword evidence="3" id="KW-1185">Reference proteome</keyword>
<protein>
    <submittedName>
        <fullName evidence="2">DUF2087 domain-containing protein</fullName>
    </submittedName>
</protein>
<dbReference type="InterPro" id="IPR036388">
    <property type="entry name" value="WH-like_DNA-bd_sf"/>
</dbReference>
<evidence type="ECO:0000259" key="1">
    <source>
        <dbReference type="SMART" id="SM00421"/>
    </source>
</evidence>
<reference evidence="2 3" key="1">
    <citation type="submission" date="2024-11" db="EMBL/GenBank/DDBJ databases">
        <authorList>
            <person name="Heng Y.C."/>
            <person name="Lim A.C.H."/>
            <person name="Lee J.K.Y."/>
            <person name="Kittelmann S."/>
        </authorList>
    </citation>
    <scope>NUCLEOTIDE SEQUENCE [LARGE SCALE GENOMIC DNA]</scope>
    <source>
        <strain evidence="2 3">WILCCON 0269</strain>
    </source>
</reference>
<comment type="caution">
    <text evidence="2">The sequence shown here is derived from an EMBL/GenBank/DDBJ whole genome shotgun (WGS) entry which is preliminary data.</text>
</comment>
<dbReference type="Gene3D" id="3.40.1440.10">
    <property type="entry name" value="GIY-YIG endonuclease"/>
    <property type="match status" value="1"/>
</dbReference>
<evidence type="ECO:0000313" key="2">
    <source>
        <dbReference type="EMBL" id="MFL0195696.1"/>
    </source>
</evidence>
<dbReference type="SUPFAM" id="SSF46894">
    <property type="entry name" value="C-terminal effector domain of the bipartite response regulators"/>
    <property type="match status" value="1"/>
</dbReference>
<dbReference type="Proteomes" id="UP001623660">
    <property type="component" value="Unassembled WGS sequence"/>
</dbReference>
<dbReference type="EMBL" id="JBJHZX010000011">
    <property type="protein sequence ID" value="MFL0195696.1"/>
    <property type="molecule type" value="Genomic_DNA"/>
</dbReference>
<feature type="domain" description="HTH luxR-type" evidence="1">
    <location>
        <begin position="63"/>
        <end position="116"/>
    </location>
</feature>
<dbReference type="Pfam" id="PF09860">
    <property type="entry name" value="DUF2087"/>
    <property type="match status" value="1"/>
</dbReference>
<proteinExistence type="predicted"/>
<dbReference type="CDD" id="cd10451">
    <property type="entry name" value="GIY-YIG_LuxR_like"/>
    <property type="match status" value="1"/>
</dbReference>